<accession>A0AAQ3JRD0</accession>
<evidence type="ECO:0000313" key="2">
    <source>
        <dbReference type="EMBL" id="WOK94033.1"/>
    </source>
</evidence>
<feature type="compositionally biased region" description="Polar residues" evidence="1">
    <location>
        <begin position="27"/>
        <end position="40"/>
    </location>
</feature>
<reference evidence="2 3" key="1">
    <citation type="submission" date="2023-10" db="EMBL/GenBank/DDBJ databases">
        <title>Chromosome-scale genome assembly provides insights into flower coloration mechanisms of Canna indica.</title>
        <authorList>
            <person name="Li C."/>
        </authorList>
    </citation>
    <scope>NUCLEOTIDE SEQUENCE [LARGE SCALE GENOMIC DNA]</scope>
    <source>
        <tissue evidence="2">Flower</tissue>
    </source>
</reference>
<evidence type="ECO:0000256" key="1">
    <source>
        <dbReference type="SAM" id="MobiDB-lite"/>
    </source>
</evidence>
<protein>
    <submittedName>
        <fullName evidence="2">Uncharacterized protein</fullName>
    </submittedName>
</protein>
<dbReference type="Proteomes" id="UP001327560">
    <property type="component" value="Chromosome 1"/>
</dbReference>
<proteinExistence type="predicted"/>
<dbReference type="EMBL" id="CP136890">
    <property type="protein sequence ID" value="WOK94033.1"/>
    <property type="molecule type" value="Genomic_DNA"/>
</dbReference>
<organism evidence="2 3">
    <name type="scientific">Canna indica</name>
    <name type="common">Indian-shot</name>
    <dbReference type="NCBI Taxonomy" id="4628"/>
    <lineage>
        <taxon>Eukaryota</taxon>
        <taxon>Viridiplantae</taxon>
        <taxon>Streptophyta</taxon>
        <taxon>Embryophyta</taxon>
        <taxon>Tracheophyta</taxon>
        <taxon>Spermatophyta</taxon>
        <taxon>Magnoliopsida</taxon>
        <taxon>Liliopsida</taxon>
        <taxon>Zingiberales</taxon>
        <taxon>Cannaceae</taxon>
        <taxon>Canna</taxon>
    </lineage>
</organism>
<keyword evidence="3" id="KW-1185">Reference proteome</keyword>
<evidence type="ECO:0000313" key="3">
    <source>
        <dbReference type="Proteomes" id="UP001327560"/>
    </source>
</evidence>
<sequence>MTPFDAPPSSPKPVVYSGGPLMASLSEFQSSPPLKNSSAVSMDGLSGSGDSRPTSSFVAKKGEVSPVPITLSAGGPATPSKPVSWAKILKNSNPKKGSNGKIVGIILVVRANWKDGRARTFDGLVDSMEEGEIGGELNVVFSSQAGNFNSARSSRINTKTKDIWSLLGSKLNLDFFIRNDWCSGSWLMQDSNSSRNSCSSAIVANTLWFL</sequence>
<dbReference type="AlphaFoldDB" id="A0AAQ3JRD0"/>
<feature type="region of interest" description="Disordered" evidence="1">
    <location>
        <begin position="27"/>
        <end position="58"/>
    </location>
</feature>
<feature type="compositionally biased region" description="Polar residues" evidence="1">
    <location>
        <begin position="48"/>
        <end position="57"/>
    </location>
</feature>
<name>A0AAQ3JRD0_9LILI</name>
<gene>
    <name evidence="2" type="ORF">Cni_G02735</name>
</gene>